<organism evidence="8">
    <name type="scientific">Guillardia theta (strain CCMP2712)</name>
    <name type="common">Cryptophyte</name>
    <dbReference type="NCBI Taxonomy" id="905079"/>
    <lineage>
        <taxon>Eukaryota</taxon>
        <taxon>Cryptophyceae</taxon>
        <taxon>Pyrenomonadales</taxon>
        <taxon>Geminigeraceae</taxon>
        <taxon>Guillardia</taxon>
    </lineage>
</organism>
<protein>
    <recommendedName>
        <fullName evidence="2">Cap-specific mRNA (nucleoside-2'-O-)-methyltransferase 2</fullName>
        <ecNumber evidence="1">2.1.1.296</ecNumber>
    </recommendedName>
</protein>
<evidence type="ECO:0000313" key="8">
    <source>
        <dbReference type="EMBL" id="EKX40861.1"/>
    </source>
</evidence>
<sequence>MLSAYQLIRSPADHGKFVSLHLCEAPGAFVSATHHYIQSKLTGTRWDWVASSLNPHFEGNGTKDMITEDILINETGHHWYFGPDNSGDVRLRENIEGIWEMLSRRGTVMLVTADGCSGDTLELEEHQDIDHQLQFCEAVTAMGSLSEGGHFVLKMSNLCDHASVCLVYLLSSFFKQTSICKPTMSDSSGCETYLV</sequence>
<dbReference type="Gene3D" id="3.40.50.12760">
    <property type="match status" value="1"/>
</dbReference>
<evidence type="ECO:0000256" key="3">
    <source>
        <dbReference type="ARBA" id="ARBA00022603"/>
    </source>
</evidence>
<keyword evidence="3" id="KW-0489">Methyltransferase</keyword>
<dbReference type="Proteomes" id="UP000011087">
    <property type="component" value="Unassembled WGS sequence"/>
</dbReference>
<feature type="domain" description="Adrift-type SAM-dependent 2'-O-MTase" evidence="7">
    <location>
        <begin position="1"/>
        <end position="195"/>
    </location>
</feature>
<evidence type="ECO:0000259" key="7">
    <source>
        <dbReference type="PROSITE" id="PS51614"/>
    </source>
</evidence>
<evidence type="ECO:0000256" key="4">
    <source>
        <dbReference type="ARBA" id="ARBA00022679"/>
    </source>
</evidence>
<comment type="catalytic activity">
    <reaction evidence="6">
        <text>a 5'-end (N(7)-methyl 5'-triphosphoguanosine)-(2'-O-methyl-ribonucleoside)-(ribonucleotide) in mRNA + S-adenosyl-L-methionine = a 5'-end (N(7)-methyl 5'-triphosphoguanosine)-(2'-O-methyl-ribonucleoside)-(2'-O-methyl-ribonucleotide) in mRNA + S-adenosyl-L-homocysteine + H(+)</text>
        <dbReference type="Rhea" id="RHEA:67024"/>
        <dbReference type="Rhea" id="RHEA-COMP:17169"/>
        <dbReference type="Rhea" id="RHEA-COMP:17170"/>
        <dbReference type="ChEBI" id="CHEBI:15378"/>
        <dbReference type="ChEBI" id="CHEBI:57856"/>
        <dbReference type="ChEBI" id="CHEBI:59789"/>
        <dbReference type="ChEBI" id="CHEBI:167612"/>
        <dbReference type="ChEBI" id="CHEBI:167614"/>
        <dbReference type="EC" id="2.1.1.296"/>
    </reaction>
</comment>
<name>L1IXB8_GUITC</name>
<keyword evidence="10" id="KW-1185">Reference proteome</keyword>
<dbReference type="InterPro" id="IPR002877">
    <property type="entry name" value="RNA_MeTrfase_FtsJ_dom"/>
</dbReference>
<keyword evidence="4" id="KW-0808">Transferase</keyword>
<dbReference type="GeneID" id="17297537"/>
<dbReference type="GO" id="GO:0005737">
    <property type="term" value="C:cytoplasm"/>
    <property type="evidence" value="ECO:0007669"/>
    <property type="project" value="TreeGrafter"/>
</dbReference>
<feature type="non-terminal residue" evidence="8">
    <location>
        <position position="195"/>
    </location>
</feature>
<dbReference type="GO" id="GO:0006370">
    <property type="term" value="P:7-methylguanosine mRNA capping"/>
    <property type="evidence" value="ECO:0007669"/>
    <property type="project" value="TreeGrafter"/>
</dbReference>
<evidence type="ECO:0000256" key="6">
    <source>
        <dbReference type="ARBA" id="ARBA00049477"/>
    </source>
</evidence>
<reference evidence="8 10" key="1">
    <citation type="journal article" date="2012" name="Nature">
        <title>Algal genomes reveal evolutionary mosaicism and the fate of nucleomorphs.</title>
        <authorList>
            <consortium name="DOE Joint Genome Institute"/>
            <person name="Curtis B.A."/>
            <person name="Tanifuji G."/>
            <person name="Burki F."/>
            <person name="Gruber A."/>
            <person name="Irimia M."/>
            <person name="Maruyama S."/>
            <person name="Arias M.C."/>
            <person name="Ball S.G."/>
            <person name="Gile G.H."/>
            <person name="Hirakawa Y."/>
            <person name="Hopkins J.F."/>
            <person name="Kuo A."/>
            <person name="Rensing S.A."/>
            <person name="Schmutz J."/>
            <person name="Symeonidi A."/>
            <person name="Elias M."/>
            <person name="Eveleigh R.J."/>
            <person name="Herman E.K."/>
            <person name="Klute M.J."/>
            <person name="Nakayama T."/>
            <person name="Obornik M."/>
            <person name="Reyes-Prieto A."/>
            <person name="Armbrust E.V."/>
            <person name="Aves S.J."/>
            <person name="Beiko R.G."/>
            <person name="Coutinho P."/>
            <person name="Dacks J.B."/>
            <person name="Durnford D.G."/>
            <person name="Fast N.M."/>
            <person name="Green B.R."/>
            <person name="Grisdale C.J."/>
            <person name="Hempel F."/>
            <person name="Henrissat B."/>
            <person name="Hoppner M.P."/>
            <person name="Ishida K."/>
            <person name="Kim E."/>
            <person name="Koreny L."/>
            <person name="Kroth P.G."/>
            <person name="Liu Y."/>
            <person name="Malik S.B."/>
            <person name="Maier U.G."/>
            <person name="McRose D."/>
            <person name="Mock T."/>
            <person name="Neilson J.A."/>
            <person name="Onodera N.T."/>
            <person name="Poole A.M."/>
            <person name="Pritham E.J."/>
            <person name="Richards T.A."/>
            <person name="Rocap G."/>
            <person name="Roy S.W."/>
            <person name="Sarai C."/>
            <person name="Schaack S."/>
            <person name="Shirato S."/>
            <person name="Slamovits C.H."/>
            <person name="Spencer D.F."/>
            <person name="Suzuki S."/>
            <person name="Worden A.Z."/>
            <person name="Zauner S."/>
            <person name="Barry K."/>
            <person name="Bell C."/>
            <person name="Bharti A.K."/>
            <person name="Crow J.A."/>
            <person name="Grimwood J."/>
            <person name="Kramer R."/>
            <person name="Lindquist E."/>
            <person name="Lucas S."/>
            <person name="Salamov A."/>
            <person name="McFadden G.I."/>
            <person name="Lane C.E."/>
            <person name="Keeling P.J."/>
            <person name="Gray M.W."/>
            <person name="Grigoriev I.V."/>
            <person name="Archibald J.M."/>
        </authorList>
    </citation>
    <scope>NUCLEOTIDE SEQUENCE</scope>
    <source>
        <strain evidence="8 10">CCMP2712</strain>
    </source>
</reference>
<evidence type="ECO:0000256" key="2">
    <source>
        <dbReference type="ARBA" id="ARBA00021134"/>
    </source>
</evidence>
<dbReference type="EnsemblProtists" id="EKX40861">
    <property type="protein sequence ID" value="EKX40861"/>
    <property type="gene ID" value="GUITHDRAFT_75183"/>
</dbReference>
<evidence type="ECO:0000256" key="5">
    <source>
        <dbReference type="ARBA" id="ARBA00022691"/>
    </source>
</evidence>
<dbReference type="PANTHER" id="PTHR16121">
    <property type="entry name" value="CAP-SPECIFIC MRNA (NUCLEOSIDE-2'-O-)-METHYLTRANSFERASE 1-RELATED"/>
    <property type="match status" value="1"/>
</dbReference>
<accession>L1IXB8</accession>
<dbReference type="GO" id="GO:0120550">
    <property type="term" value="F:methyltransferase cap2 activity"/>
    <property type="evidence" value="ECO:0007669"/>
    <property type="project" value="UniProtKB-EC"/>
</dbReference>
<dbReference type="EMBL" id="JH993028">
    <property type="protein sequence ID" value="EKX40861.1"/>
    <property type="molecule type" value="Genomic_DNA"/>
</dbReference>
<keyword evidence="5" id="KW-0949">S-adenosyl-L-methionine</keyword>
<dbReference type="GO" id="GO:0005634">
    <property type="term" value="C:nucleus"/>
    <property type="evidence" value="ECO:0007669"/>
    <property type="project" value="TreeGrafter"/>
</dbReference>
<evidence type="ECO:0000313" key="9">
    <source>
        <dbReference type="EnsemblProtists" id="EKX40861"/>
    </source>
</evidence>
<evidence type="ECO:0000313" key="10">
    <source>
        <dbReference type="Proteomes" id="UP000011087"/>
    </source>
</evidence>
<evidence type="ECO:0000256" key="1">
    <source>
        <dbReference type="ARBA" id="ARBA00012770"/>
    </source>
</evidence>
<dbReference type="HOGENOM" id="CLU_1285952_0_0_1"/>
<dbReference type="RefSeq" id="XP_005827841.1">
    <property type="nucleotide sequence ID" value="XM_005827784.1"/>
</dbReference>
<dbReference type="GO" id="GO:0004483">
    <property type="term" value="F:methyltransferase cap1 activity"/>
    <property type="evidence" value="ECO:0007669"/>
    <property type="project" value="TreeGrafter"/>
</dbReference>
<dbReference type="Pfam" id="PF01728">
    <property type="entry name" value="FtsJ"/>
    <property type="match status" value="1"/>
</dbReference>
<proteinExistence type="predicted"/>
<dbReference type="PROSITE" id="PS51614">
    <property type="entry name" value="SAM_MT_ADRIFT"/>
    <property type="match status" value="1"/>
</dbReference>
<dbReference type="OrthoDB" id="429597at2759"/>
<dbReference type="EC" id="2.1.1.296" evidence="1"/>
<dbReference type="PANTHER" id="PTHR16121:SF2">
    <property type="entry name" value="CAP-SPECIFIC MRNA (NUCLEOSIDE-2'-O-)-METHYLTRANSFERASE 2"/>
    <property type="match status" value="1"/>
</dbReference>
<reference evidence="10" key="2">
    <citation type="submission" date="2012-11" db="EMBL/GenBank/DDBJ databases">
        <authorList>
            <person name="Kuo A."/>
            <person name="Curtis B.A."/>
            <person name="Tanifuji G."/>
            <person name="Burki F."/>
            <person name="Gruber A."/>
            <person name="Irimia M."/>
            <person name="Maruyama S."/>
            <person name="Arias M.C."/>
            <person name="Ball S.G."/>
            <person name="Gile G.H."/>
            <person name="Hirakawa Y."/>
            <person name="Hopkins J.F."/>
            <person name="Rensing S.A."/>
            <person name="Schmutz J."/>
            <person name="Symeonidi A."/>
            <person name="Elias M."/>
            <person name="Eveleigh R.J."/>
            <person name="Herman E.K."/>
            <person name="Klute M.J."/>
            <person name="Nakayama T."/>
            <person name="Obornik M."/>
            <person name="Reyes-Prieto A."/>
            <person name="Armbrust E.V."/>
            <person name="Aves S.J."/>
            <person name="Beiko R.G."/>
            <person name="Coutinho P."/>
            <person name="Dacks J.B."/>
            <person name="Durnford D.G."/>
            <person name="Fast N.M."/>
            <person name="Green B.R."/>
            <person name="Grisdale C."/>
            <person name="Hempe F."/>
            <person name="Henrissat B."/>
            <person name="Hoppner M.P."/>
            <person name="Ishida K.-I."/>
            <person name="Kim E."/>
            <person name="Koreny L."/>
            <person name="Kroth P.G."/>
            <person name="Liu Y."/>
            <person name="Malik S.-B."/>
            <person name="Maier U.G."/>
            <person name="McRose D."/>
            <person name="Mock T."/>
            <person name="Neilson J.A."/>
            <person name="Onodera N.T."/>
            <person name="Poole A.M."/>
            <person name="Pritham E.J."/>
            <person name="Richards T.A."/>
            <person name="Rocap G."/>
            <person name="Roy S.W."/>
            <person name="Sarai C."/>
            <person name="Schaack S."/>
            <person name="Shirato S."/>
            <person name="Slamovits C.H."/>
            <person name="Spencer D.F."/>
            <person name="Suzuki S."/>
            <person name="Worden A.Z."/>
            <person name="Zauner S."/>
            <person name="Barry K."/>
            <person name="Bell C."/>
            <person name="Bharti A.K."/>
            <person name="Crow J.A."/>
            <person name="Grimwood J."/>
            <person name="Kramer R."/>
            <person name="Lindquist E."/>
            <person name="Lucas S."/>
            <person name="Salamov A."/>
            <person name="McFadden G.I."/>
            <person name="Lane C.E."/>
            <person name="Keeling P.J."/>
            <person name="Gray M.W."/>
            <person name="Grigoriev I.V."/>
            <person name="Archibald J.M."/>
        </authorList>
    </citation>
    <scope>NUCLEOTIDE SEQUENCE</scope>
    <source>
        <strain evidence="10">CCMP2712</strain>
    </source>
</reference>
<dbReference type="InterPro" id="IPR050851">
    <property type="entry name" value="mRNA_Cap_2O-Ribose_MeTrfase"/>
</dbReference>
<gene>
    <name evidence="8" type="ORF">GUITHDRAFT_75183</name>
</gene>
<dbReference type="eggNOG" id="KOG3674">
    <property type="taxonomic scope" value="Eukaryota"/>
</dbReference>
<dbReference type="KEGG" id="gtt:GUITHDRAFT_75183"/>
<dbReference type="InterPro" id="IPR025807">
    <property type="entry name" value="Adrift-typ_MeTrfase"/>
</dbReference>
<reference evidence="9" key="3">
    <citation type="submission" date="2016-03" db="UniProtKB">
        <authorList>
            <consortium name="EnsemblProtists"/>
        </authorList>
    </citation>
    <scope>IDENTIFICATION</scope>
</reference>
<dbReference type="AlphaFoldDB" id="L1IXB8"/>
<dbReference type="GO" id="GO:0032259">
    <property type="term" value="P:methylation"/>
    <property type="evidence" value="ECO:0007669"/>
    <property type="project" value="UniProtKB-KW"/>
</dbReference>
<dbReference type="PaxDb" id="55529-EKX40861"/>